<protein>
    <submittedName>
        <fullName evidence="1">Uncharacterized protein</fullName>
    </submittedName>
</protein>
<gene>
    <name evidence="1" type="ORF">METZ01_LOCUS462165</name>
</gene>
<name>A0A383AP10_9ZZZZ</name>
<reference evidence="1" key="1">
    <citation type="submission" date="2018-05" db="EMBL/GenBank/DDBJ databases">
        <authorList>
            <person name="Lanie J.A."/>
            <person name="Ng W.-L."/>
            <person name="Kazmierczak K.M."/>
            <person name="Andrzejewski T.M."/>
            <person name="Davidsen T.M."/>
            <person name="Wayne K.J."/>
            <person name="Tettelin H."/>
            <person name="Glass J.I."/>
            <person name="Rusch D."/>
            <person name="Podicherti R."/>
            <person name="Tsui H.-C.T."/>
            <person name="Winkler M.E."/>
        </authorList>
    </citation>
    <scope>NUCLEOTIDE SEQUENCE</scope>
</reference>
<evidence type="ECO:0000313" key="1">
    <source>
        <dbReference type="EMBL" id="SVE09311.1"/>
    </source>
</evidence>
<dbReference type="EMBL" id="UINC01193610">
    <property type="protein sequence ID" value="SVE09311.1"/>
    <property type="molecule type" value="Genomic_DNA"/>
</dbReference>
<proteinExistence type="predicted"/>
<organism evidence="1">
    <name type="scientific">marine metagenome</name>
    <dbReference type="NCBI Taxonomy" id="408172"/>
    <lineage>
        <taxon>unclassified sequences</taxon>
        <taxon>metagenomes</taxon>
        <taxon>ecological metagenomes</taxon>
    </lineage>
</organism>
<feature type="non-terminal residue" evidence="1">
    <location>
        <position position="117"/>
    </location>
</feature>
<sequence length="117" mass="12949">MQVRHFLPAICASVDYTSESAIPLLLGHLVGYDERVSKQLLMLRRDCSKTGDALSGHQENVHRRLRRNVATSEALAVLVDVVGRHLTDDDLVEDGRLRSCPSVGSRASLCLHRWGSS</sequence>
<dbReference type="AlphaFoldDB" id="A0A383AP10"/>
<accession>A0A383AP10</accession>